<dbReference type="OMA" id="FACKLGH"/>
<evidence type="ECO:0000256" key="11">
    <source>
        <dbReference type="RuleBase" id="RU364040"/>
    </source>
</evidence>
<dbReference type="PRINTS" id="PR00756">
    <property type="entry name" value="ALADIPTASE"/>
</dbReference>
<evidence type="ECO:0000256" key="5">
    <source>
        <dbReference type="ARBA" id="ARBA00022801"/>
    </source>
</evidence>
<keyword evidence="4 9" id="KW-0479">Metal-binding</keyword>
<keyword evidence="3 11" id="KW-0645">Protease</keyword>
<dbReference type="Gene3D" id="2.60.40.1730">
    <property type="entry name" value="tricorn interacting facor f3 domain"/>
    <property type="match status" value="1"/>
</dbReference>
<dbReference type="AlphaFoldDB" id="D2V3L6"/>
<feature type="domain" description="Aminopeptidase N-like N-terminal" evidence="14">
    <location>
        <begin position="75"/>
        <end position="289"/>
    </location>
</feature>
<evidence type="ECO:0000313" key="15">
    <source>
        <dbReference type="EMBL" id="EFC48792.1"/>
    </source>
</evidence>
<keyword evidence="11" id="KW-1133">Transmembrane helix</keyword>
<evidence type="ECO:0000259" key="12">
    <source>
        <dbReference type="Pfam" id="PF01433"/>
    </source>
</evidence>
<proteinExistence type="inferred from homology"/>
<dbReference type="VEuPathDB" id="AmoebaDB:NAEGRDRAFT_57020"/>
<dbReference type="EC" id="3.4.11.-" evidence="11"/>
<keyword evidence="11" id="KW-0812">Transmembrane</keyword>
<dbReference type="RefSeq" id="XP_002681536.1">
    <property type="nucleotide sequence ID" value="XM_002681490.1"/>
</dbReference>
<dbReference type="InterPro" id="IPR014782">
    <property type="entry name" value="Peptidase_M1_dom"/>
</dbReference>
<dbReference type="Gene3D" id="1.25.50.20">
    <property type="match status" value="1"/>
</dbReference>
<feature type="binding site" evidence="9">
    <location>
        <position position="418"/>
    </location>
    <ligand>
        <name>Zn(2+)</name>
        <dbReference type="ChEBI" id="CHEBI:29105"/>
        <note>catalytic</note>
    </ligand>
</feature>
<dbReference type="CDD" id="cd09601">
    <property type="entry name" value="M1_APN-Q_like"/>
    <property type="match status" value="1"/>
</dbReference>
<dbReference type="InterPro" id="IPR034016">
    <property type="entry name" value="M1_APN-typ"/>
</dbReference>
<reference evidence="15 16" key="1">
    <citation type="journal article" date="2010" name="Cell">
        <title>The genome of Naegleria gruberi illuminates early eukaryotic versatility.</title>
        <authorList>
            <person name="Fritz-Laylin L.K."/>
            <person name="Prochnik S.E."/>
            <person name="Ginger M.L."/>
            <person name="Dacks J.B."/>
            <person name="Carpenter M.L."/>
            <person name="Field M.C."/>
            <person name="Kuo A."/>
            <person name="Paredez A."/>
            <person name="Chapman J."/>
            <person name="Pham J."/>
            <person name="Shu S."/>
            <person name="Neupane R."/>
            <person name="Cipriano M."/>
            <person name="Mancuso J."/>
            <person name="Tu H."/>
            <person name="Salamov A."/>
            <person name="Lindquist E."/>
            <person name="Shapiro H."/>
            <person name="Lucas S."/>
            <person name="Grigoriev I.V."/>
            <person name="Cande W.Z."/>
            <person name="Fulton C."/>
            <person name="Rokhsar D.S."/>
            <person name="Dawson S.C."/>
        </authorList>
    </citation>
    <scope>NUCLEOTIDE SEQUENCE [LARGE SCALE GENOMIC DNA]</scope>
    <source>
        <strain evidence="15 16">NEG-M</strain>
    </source>
</reference>
<accession>D2V3L6</accession>
<dbReference type="InterPro" id="IPR027268">
    <property type="entry name" value="Peptidase_M4/M1_CTD_sf"/>
</dbReference>
<dbReference type="InterPro" id="IPR050344">
    <property type="entry name" value="Peptidase_M1_aminopeptidases"/>
</dbReference>
<feature type="site" description="Transition state stabilizer" evidence="10">
    <location>
        <position position="484"/>
    </location>
</feature>
<feature type="domain" description="Peptidase M1 membrane alanine aminopeptidase" evidence="12">
    <location>
        <begin position="324"/>
        <end position="531"/>
    </location>
</feature>
<dbReference type="KEGG" id="ngr:NAEGRDRAFT_57020"/>
<dbReference type="GO" id="GO:0016020">
    <property type="term" value="C:membrane"/>
    <property type="evidence" value="ECO:0007669"/>
    <property type="project" value="TreeGrafter"/>
</dbReference>
<dbReference type="FunFam" id="1.10.390.10:FF:000006">
    <property type="entry name" value="Puromycin-sensitive aminopeptidase"/>
    <property type="match status" value="1"/>
</dbReference>
<dbReference type="GO" id="GO:0008270">
    <property type="term" value="F:zinc ion binding"/>
    <property type="evidence" value="ECO:0007669"/>
    <property type="project" value="UniProtKB-UniRule"/>
</dbReference>
<evidence type="ECO:0000259" key="13">
    <source>
        <dbReference type="Pfam" id="PF11838"/>
    </source>
</evidence>
<dbReference type="Pfam" id="PF11838">
    <property type="entry name" value="ERAP1_C"/>
    <property type="match status" value="1"/>
</dbReference>
<dbReference type="GO" id="GO:0005615">
    <property type="term" value="C:extracellular space"/>
    <property type="evidence" value="ECO:0007669"/>
    <property type="project" value="TreeGrafter"/>
</dbReference>
<evidence type="ECO:0000256" key="9">
    <source>
        <dbReference type="PIRSR" id="PIRSR634016-3"/>
    </source>
</evidence>
<evidence type="ECO:0000256" key="1">
    <source>
        <dbReference type="ARBA" id="ARBA00010136"/>
    </source>
</evidence>
<feature type="transmembrane region" description="Helical" evidence="11">
    <location>
        <begin position="24"/>
        <end position="48"/>
    </location>
</feature>
<comment type="similarity">
    <text evidence="1 11">Belongs to the peptidase M1 family.</text>
</comment>
<evidence type="ECO:0000256" key="10">
    <source>
        <dbReference type="PIRSR" id="PIRSR634016-4"/>
    </source>
</evidence>
<dbReference type="InterPro" id="IPR001930">
    <property type="entry name" value="Peptidase_M1"/>
</dbReference>
<dbReference type="EMBL" id="GG738850">
    <property type="protein sequence ID" value="EFC48792.1"/>
    <property type="molecule type" value="Genomic_DNA"/>
</dbReference>
<dbReference type="SUPFAM" id="SSF63737">
    <property type="entry name" value="Leukotriene A4 hydrolase N-terminal domain"/>
    <property type="match status" value="1"/>
</dbReference>
<dbReference type="PANTHER" id="PTHR11533">
    <property type="entry name" value="PROTEASE M1 ZINC METALLOPROTEASE"/>
    <property type="match status" value="1"/>
</dbReference>
<dbReference type="InterPro" id="IPR042097">
    <property type="entry name" value="Aminopeptidase_N-like_N_sf"/>
</dbReference>
<keyword evidence="7 11" id="KW-0482">Metalloprotease</keyword>
<evidence type="ECO:0000256" key="4">
    <source>
        <dbReference type="ARBA" id="ARBA00022723"/>
    </source>
</evidence>
<dbReference type="Gene3D" id="2.60.40.1910">
    <property type="match status" value="1"/>
</dbReference>
<dbReference type="GeneID" id="8852511"/>
<feature type="binding site" evidence="9">
    <location>
        <position position="399"/>
    </location>
    <ligand>
        <name>Zn(2+)</name>
        <dbReference type="ChEBI" id="CHEBI:29105"/>
        <note>catalytic</note>
    </ligand>
</feature>
<protein>
    <recommendedName>
        <fullName evidence="11">Aminopeptidase</fullName>
        <ecNumber evidence="11">3.4.11.-</ecNumber>
    </recommendedName>
</protein>
<sequence>MLSSSGHHDATRIGQENVAEKRRLTIISIVVVAILTIIVAGVTIWATYLIRGWDGVIEDDGVKTYPYRLPDTILPRHYDIEIEALLDGATTFNGVVSIRLEVTTETNVVELSAEEMQFVAIIKATEDQKKQHAKNGVLPAVDGKLAGISIKSEKTSSEVVLSGFSTAVLEKYRKIQVHTKNNLEKGAFYILRIEYQAPIRTDMRGFYSSKAADGSTVLSTQFESEDGRAAIPLFDEPKFKATYQMTITTKLKDEKTRVLFNTDEIERTNLPDGRVKVKFDKTPLMSTYLIAFIIGQYDYIEKTDGKIRHRIYTPVGKSEQGRAALEASIKVTKFFQDLYQVEYPINKMDHISIPSFASGAMENFGLITYRETYIIFDNATASQLDKENGIEVVSHEISHQFNGNIITCAFWTHLWLNEGFATFMETYALDKTYPDWKRGLKKLTNSVIYAADADSVPSADPIVRLYDKIQSKDEIDSLFNSITYDKGGAVLSMFFNYLGEDKFVQWIRSYFAKYKNQNAETKQLLELLPVQNVQETATNFGTWLHQPGMPIVQVNENADGTISLSQNRFFSYANATQVDQFKNSTWWIPLTYVTSADGDVKKVEMSSKVPSLKITDKVYKFNYHKTGFYRVNYSTKMWKNLIAKIEDFDTEDRFDLFNDIFSIATSTVENIDSSLMFEMLLALKNDDTSILWENMYQSILKLHQLLAAESVSNSFSRMVKDLVKNKYESIGWTNVPGADEDEENLDELRPFVLNLACRFGLTECVTEAFKRYQERNSTIIPPILRNAVYRAVVSNGGEREYYQILNQFKAEQDSVERTKLMYALAYTQQIPLLQTTLDLALSPHVKPQDSIFLIREVARNVPSGPNVAWNFVRTRYDAILSKCGQDQVSNRLVYGVGSLFTNIFERDELIQFFAPNIEKLSMKHYSNTLEAIEKNAKFLSKHLPAINTYLTEKYPPQTL</sequence>
<dbReference type="InterPro" id="IPR045357">
    <property type="entry name" value="Aminopeptidase_N-like_N"/>
</dbReference>
<dbReference type="GO" id="GO:0005737">
    <property type="term" value="C:cytoplasm"/>
    <property type="evidence" value="ECO:0007669"/>
    <property type="project" value="TreeGrafter"/>
</dbReference>
<dbReference type="PANTHER" id="PTHR11533:SF299">
    <property type="entry name" value="AMINOPEPTIDASE"/>
    <property type="match status" value="1"/>
</dbReference>
<feature type="binding site" evidence="9">
    <location>
        <position position="395"/>
    </location>
    <ligand>
        <name>Zn(2+)</name>
        <dbReference type="ChEBI" id="CHEBI:29105"/>
        <note>catalytic</note>
    </ligand>
</feature>
<keyword evidence="5 11" id="KW-0378">Hydrolase</keyword>
<dbReference type="eggNOG" id="KOG1046">
    <property type="taxonomic scope" value="Eukaryota"/>
</dbReference>
<dbReference type="InParanoid" id="D2V3L6"/>
<name>D2V3L6_NAEGR</name>
<dbReference type="InterPro" id="IPR024571">
    <property type="entry name" value="ERAP1-like_C_dom"/>
</dbReference>
<evidence type="ECO:0000256" key="3">
    <source>
        <dbReference type="ARBA" id="ARBA00022670"/>
    </source>
</evidence>
<keyword evidence="6 9" id="KW-0862">Zinc</keyword>
<comment type="cofactor">
    <cofactor evidence="9 11">
        <name>Zn(2+)</name>
        <dbReference type="ChEBI" id="CHEBI:29105"/>
    </cofactor>
    <text evidence="9 11">Binds 1 zinc ion per subunit.</text>
</comment>
<evidence type="ECO:0000256" key="6">
    <source>
        <dbReference type="ARBA" id="ARBA00022833"/>
    </source>
</evidence>
<dbReference type="GO" id="GO:0070006">
    <property type="term" value="F:metalloaminopeptidase activity"/>
    <property type="evidence" value="ECO:0007669"/>
    <property type="project" value="TreeGrafter"/>
</dbReference>
<feature type="active site" description="Proton acceptor" evidence="8">
    <location>
        <position position="396"/>
    </location>
</feature>
<organism evidence="16">
    <name type="scientific">Naegleria gruberi</name>
    <name type="common">Amoeba</name>
    <dbReference type="NCBI Taxonomy" id="5762"/>
    <lineage>
        <taxon>Eukaryota</taxon>
        <taxon>Discoba</taxon>
        <taxon>Heterolobosea</taxon>
        <taxon>Tetramitia</taxon>
        <taxon>Eutetramitia</taxon>
        <taxon>Vahlkampfiidae</taxon>
        <taxon>Naegleria</taxon>
    </lineage>
</organism>
<evidence type="ECO:0000256" key="2">
    <source>
        <dbReference type="ARBA" id="ARBA00022438"/>
    </source>
</evidence>
<evidence type="ECO:0000256" key="7">
    <source>
        <dbReference type="ARBA" id="ARBA00023049"/>
    </source>
</evidence>
<evidence type="ECO:0000313" key="16">
    <source>
        <dbReference type="Proteomes" id="UP000006671"/>
    </source>
</evidence>
<keyword evidence="11" id="KW-0472">Membrane</keyword>
<dbReference type="SUPFAM" id="SSF55486">
    <property type="entry name" value="Metalloproteases ('zincins'), catalytic domain"/>
    <property type="match status" value="1"/>
</dbReference>
<dbReference type="Pfam" id="PF17900">
    <property type="entry name" value="Peptidase_M1_N"/>
    <property type="match status" value="1"/>
</dbReference>
<evidence type="ECO:0000256" key="8">
    <source>
        <dbReference type="PIRSR" id="PIRSR634016-1"/>
    </source>
</evidence>
<dbReference type="OrthoDB" id="510539at2759"/>
<keyword evidence="16" id="KW-1185">Reference proteome</keyword>
<dbReference type="GO" id="GO:0043171">
    <property type="term" value="P:peptide catabolic process"/>
    <property type="evidence" value="ECO:0007669"/>
    <property type="project" value="TreeGrafter"/>
</dbReference>
<keyword evidence="2 11" id="KW-0031">Aminopeptidase</keyword>
<evidence type="ECO:0000259" key="14">
    <source>
        <dbReference type="Pfam" id="PF17900"/>
    </source>
</evidence>
<dbReference type="Pfam" id="PF01433">
    <property type="entry name" value="Peptidase_M1"/>
    <property type="match status" value="1"/>
</dbReference>
<dbReference type="GO" id="GO:0042277">
    <property type="term" value="F:peptide binding"/>
    <property type="evidence" value="ECO:0007669"/>
    <property type="project" value="TreeGrafter"/>
</dbReference>
<dbReference type="STRING" id="5762.D2V3L6"/>
<gene>
    <name evidence="15" type="ORF">NAEGRDRAFT_57020</name>
</gene>
<dbReference type="Proteomes" id="UP000006671">
    <property type="component" value="Unassembled WGS sequence"/>
</dbReference>
<feature type="domain" description="ERAP1-like C-terminal" evidence="13">
    <location>
        <begin position="619"/>
        <end position="933"/>
    </location>
</feature>
<dbReference type="GO" id="GO:0006508">
    <property type="term" value="P:proteolysis"/>
    <property type="evidence" value="ECO:0007669"/>
    <property type="project" value="UniProtKB-KW"/>
</dbReference>
<dbReference type="Gene3D" id="1.10.390.10">
    <property type="entry name" value="Neutral Protease Domain 2"/>
    <property type="match status" value="1"/>
</dbReference>